<evidence type="ECO:0000259" key="1">
    <source>
        <dbReference type="Pfam" id="PF04734"/>
    </source>
</evidence>
<dbReference type="EMBL" id="VBAM01000168">
    <property type="protein sequence ID" value="TMJ13057.1"/>
    <property type="molecule type" value="Genomic_DNA"/>
</dbReference>
<sequence length="489" mass="52448">MRHPRREHRRRPEGAARRRRVTEAFHAGVGRATITPSLTVPHAGWGAQTHLFADGVETDLWATALVLTDGREMAAVVDVDLVAVTPDDAQAVRKEVARVLGIAGEKVRVTETHNHAGPPPSTWAWMTEGTAALKRYYEQLPDRAASAALMAMKQLRPARVAVGTGESRVAVNRREKTPGGRMATGVNPNGVMDPQVFVVRIDAEEGSPLGAVVGYTMHPTTMGPTNRYVSADWPGHLKRVVEGLTGATCLFAQGATGNVGPGPEGFTDDARVIRRLGAAVGCEAARVYFSLQVPPLEFRHERVWDSGAPLGKWVGVPLPGPSPRVRVVTRELRLPVRPQPSVADAAAGAEAARGRLNDLVSRRARASEVEAATFVTKRAAMTLTRARAFAGRSELPVELHLLQIGPAVLAGIPCEPFAEIGLAIKSRSPFPYTWFGGYVGGWSGYLPVPEEYPRGGYEVETSPFTPEAAGRVVEATVAVLNDLHRVSGG</sequence>
<dbReference type="Proteomes" id="UP000320393">
    <property type="component" value="Unassembled WGS sequence"/>
</dbReference>
<protein>
    <recommendedName>
        <fullName evidence="1">Neutral/alkaline non-lysosomal ceramidase N-terminal domain-containing protein</fullName>
    </recommendedName>
</protein>
<dbReference type="InterPro" id="IPR031329">
    <property type="entry name" value="NEUT/ALK_ceramidase_N"/>
</dbReference>
<feature type="domain" description="Neutral/alkaline non-lysosomal ceramidase N-terminal" evidence="1">
    <location>
        <begin position="25"/>
        <end position="242"/>
    </location>
</feature>
<reference evidence="2 3" key="1">
    <citation type="journal article" date="2019" name="Nat. Microbiol.">
        <title>Mediterranean grassland soil C-N compound turnover is dependent on rainfall and depth, and is mediated by genomically divergent microorganisms.</title>
        <authorList>
            <person name="Diamond S."/>
            <person name="Andeer P.F."/>
            <person name="Li Z."/>
            <person name="Crits-Christoph A."/>
            <person name="Burstein D."/>
            <person name="Anantharaman K."/>
            <person name="Lane K.R."/>
            <person name="Thomas B.C."/>
            <person name="Pan C."/>
            <person name="Northen T.R."/>
            <person name="Banfield J.F."/>
        </authorList>
    </citation>
    <scope>NUCLEOTIDE SEQUENCE [LARGE SCALE GENOMIC DNA]</scope>
    <source>
        <strain evidence="2">NP_5</strain>
    </source>
</reference>
<name>A0A537LZN0_9BACT</name>
<accession>A0A537LZN0</accession>
<organism evidence="2 3">
    <name type="scientific">Candidatus Segetimicrobium genomatis</name>
    <dbReference type="NCBI Taxonomy" id="2569760"/>
    <lineage>
        <taxon>Bacteria</taxon>
        <taxon>Bacillati</taxon>
        <taxon>Candidatus Sysuimicrobiota</taxon>
        <taxon>Candidatus Sysuimicrobiia</taxon>
        <taxon>Candidatus Sysuimicrobiales</taxon>
        <taxon>Candidatus Segetimicrobiaceae</taxon>
        <taxon>Candidatus Segetimicrobium</taxon>
    </lineage>
</organism>
<evidence type="ECO:0000313" key="2">
    <source>
        <dbReference type="EMBL" id="TMJ13057.1"/>
    </source>
</evidence>
<dbReference type="Pfam" id="PF04734">
    <property type="entry name" value="Ceramidase_alk"/>
    <property type="match status" value="1"/>
</dbReference>
<evidence type="ECO:0000313" key="3">
    <source>
        <dbReference type="Proteomes" id="UP000320393"/>
    </source>
</evidence>
<comment type="caution">
    <text evidence="2">The sequence shown here is derived from an EMBL/GenBank/DDBJ whole genome shotgun (WGS) entry which is preliminary data.</text>
</comment>
<proteinExistence type="predicted"/>
<gene>
    <name evidence="2" type="ORF">E6H02_05505</name>
</gene>
<dbReference type="AlphaFoldDB" id="A0A537LZN0"/>